<keyword evidence="3" id="KW-0786">Thiamine pyrophosphate</keyword>
<dbReference type="InterPro" id="IPR009014">
    <property type="entry name" value="Transketo_C/PFOR_II"/>
</dbReference>
<dbReference type="AlphaFoldDB" id="F5RQC3"/>
<evidence type="ECO:0000313" key="6">
    <source>
        <dbReference type="Proteomes" id="UP000004067"/>
    </source>
</evidence>
<dbReference type="SUPFAM" id="SSF52922">
    <property type="entry name" value="TK C-terminal domain-like"/>
    <property type="match status" value="1"/>
</dbReference>
<dbReference type="PANTHER" id="PTHR43825">
    <property type="entry name" value="PYRUVATE DEHYDROGENASE E1 COMPONENT"/>
    <property type="match status" value="1"/>
</dbReference>
<dbReference type="RefSeq" id="WP_006307637.1">
    <property type="nucleotide sequence ID" value="NZ_GL892076.1"/>
</dbReference>
<organism evidence="5 6">
    <name type="scientific">Centipeda periodontii DSM 2778</name>
    <dbReference type="NCBI Taxonomy" id="888060"/>
    <lineage>
        <taxon>Bacteria</taxon>
        <taxon>Bacillati</taxon>
        <taxon>Bacillota</taxon>
        <taxon>Negativicutes</taxon>
        <taxon>Selenomonadales</taxon>
        <taxon>Selenomonadaceae</taxon>
        <taxon>Centipeda</taxon>
    </lineage>
</organism>
<dbReference type="CDD" id="cd07033">
    <property type="entry name" value="TPP_PYR_DXS_TK_like"/>
    <property type="match status" value="1"/>
</dbReference>
<accession>F5RQC3</accession>
<comment type="cofactor">
    <cofactor evidence="1">
        <name>thiamine diphosphate</name>
        <dbReference type="ChEBI" id="CHEBI:58937"/>
    </cofactor>
</comment>
<dbReference type="OrthoDB" id="8732661at2"/>
<dbReference type="PANTHER" id="PTHR43825:SF1">
    <property type="entry name" value="TRANSKETOLASE-LIKE PYRIMIDINE-BINDING DOMAIN-CONTAINING PROTEIN"/>
    <property type="match status" value="1"/>
</dbReference>
<dbReference type="Pfam" id="PF02779">
    <property type="entry name" value="Transket_pyr"/>
    <property type="match status" value="1"/>
</dbReference>
<evidence type="ECO:0000256" key="3">
    <source>
        <dbReference type="ARBA" id="ARBA00023052"/>
    </source>
</evidence>
<dbReference type="eggNOG" id="COG3958">
    <property type="taxonomic scope" value="Bacteria"/>
</dbReference>
<feature type="domain" description="Transketolase-like pyrimidine-binding" evidence="4">
    <location>
        <begin position="1"/>
        <end position="163"/>
    </location>
</feature>
<dbReference type="HOGENOM" id="CLU_009227_1_1_9"/>
<evidence type="ECO:0000313" key="5">
    <source>
        <dbReference type="EMBL" id="EGK56957.1"/>
    </source>
</evidence>
<dbReference type="GO" id="GO:0004802">
    <property type="term" value="F:transketolase activity"/>
    <property type="evidence" value="ECO:0007669"/>
    <property type="project" value="UniProtKB-EC"/>
</dbReference>
<dbReference type="InterPro" id="IPR005475">
    <property type="entry name" value="Transketolase-like_Pyr-bd"/>
</dbReference>
<dbReference type="Pfam" id="PF02780">
    <property type="entry name" value="Transketolase_C"/>
    <property type="match status" value="1"/>
</dbReference>
<proteinExistence type="inferred from homology"/>
<dbReference type="Proteomes" id="UP000004067">
    <property type="component" value="Unassembled WGS sequence"/>
</dbReference>
<dbReference type="STRING" id="888060.HMPREF9081_2459"/>
<evidence type="ECO:0000256" key="2">
    <source>
        <dbReference type="ARBA" id="ARBA00007131"/>
    </source>
</evidence>
<dbReference type="Gene3D" id="3.40.50.920">
    <property type="match status" value="1"/>
</dbReference>
<reference evidence="5 6" key="1">
    <citation type="submission" date="2011-04" db="EMBL/GenBank/DDBJ databases">
        <authorList>
            <person name="Muzny D."/>
            <person name="Qin X."/>
            <person name="Deng J."/>
            <person name="Jiang H."/>
            <person name="Liu Y."/>
            <person name="Qu J."/>
            <person name="Song X.-Z."/>
            <person name="Zhang L."/>
            <person name="Thornton R."/>
            <person name="Coyle M."/>
            <person name="Francisco L."/>
            <person name="Jackson L."/>
            <person name="Javaid M."/>
            <person name="Korchina V."/>
            <person name="Kovar C."/>
            <person name="Mata R."/>
            <person name="Mathew T."/>
            <person name="Ngo R."/>
            <person name="Nguyen L."/>
            <person name="Nguyen N."/>
            <person name="Okwuonu G."/>
            <person name="Ongeri F."/>
            <person name="Pham C."/>
            <person name="Simmons D."/>
            <person name="Wilczek-Boney K."/>
            <person name="Hale W."/>
            <person name="Jakkamsetti A."/>
            <person name="Pham P."/>
            <person name="Ruth R."/>
            <person name="San Lucas F."/>
            <person name="Warren J."/>
            <person name="Zhang J."/>
            <person name="Zhao Z."/>
            <person name="Zhou C."/>
            <person name="Zhu D."/>
            <person name="Lee S."/>
            <person name="Bess C."/>
            <person name="Blankenburg K."/>
            <person name="Forbes L."/>
            <person name="Fu Q."/>
            <person name="Gubbala S."/>
            <person name="Hirani K."/>
            <person name="Jayaseelan J.C."/>
            <person name="Lara F."/>
            <person name="Munidasa M."/>
            <person name="Palculict T."/>
            <person name="Patil S."/>
            <person name="Pu L.-L."/>
            <person name="Saada N."/>
            <person name="Tang L."/>
            <person name="Weissenberger G."/>
            <person name="Zhu Y."/>
            <person name="Hemphill L."/>
            <person name="Shang Y."/>
            <person name="Youmans B."/>
            <person name="Ayvaz T."/>
            <person name="Ross M."/>
            <person name="Santibanez J."/>
            <person name="Aqrawi P."/>
            <person name="Gross S."/>
            <person name="Joshi V."/>
            <person name="Fowler G."/>
            <person name="Nazareth L."/>
            <person name="Reid J."/>
            <person name="Worley K."/>
            <person name="Petrosino J."/>
            <person name="Highlander S."/>
            <person name="Gibbs R."/>
        </authorList>
    </citation>
    <scope>NUCLEOTIDE SEQUENCE [LARGE SCALE GENOMIC DNA]</scope>
    <source>
        <strain evidence="5 6">DSM 2778</strain>
    </source>
</reference>
<name>F5RQC3_9FIRM</name>
<gene>
    <name evidence="5" type="primary">tktC</name>
    <name evidence="5" type="ORF">HMPREF9081_2459</name>
</gene>
<evidence type="ECO:0000259" key="4">
    <source>
        <dbReference type="SMART" id="SM00861"/>
    </source>
</evidence>
<dbReference type="EC" id="2.2.1.1" evidence="5"/>
<comment type="similarity">
    <text evidence="2">Belongs to the transketolase family.</text>
</comment>
<keyword evidence="5" id="KW-0808">Transferase</keyword>
<dbReference type="InterPro" id="IPR033248">
    <property type="entry name" value="Transketolase_C"/>
</dbReference>
<dbReference type="FunFam" id="3.40.50.970:FF:000129">
    <property type="entry name" value="Transketolase"/>
    <property type="match status" value="1"/>
</dbReference>
<dbReference type="InterPro" id="IPR051157">
    <property type="entry name" value="PDH/Transketolase"/>
</dbReference>
<sequence>MREASTNLVYEFVKNDARVMALTADGRNGVYERIRAEFPAQYMDYGIAEANMVSSAAGLAAGGMIPFLFGTTNFIAMRAFEFIRNDVAIPNYNVKFLGIFSGLSRGGWGATHQGTEEVALLRCLPNLVVITPATPIEAREATRFAYEHDGPVYIRLEASGEPEYLPENYMFAVGKGQEIRAGHDVTLITMGAILDAAIQAAEEAKQRGLSVRVLNMPTLKPIDAKLIKSAAKETKGVLTMEEHAVEGGLGSAVAEVLAEAGIATRFCRLGLHGCATGCGNRDEIRALNHISKEDVMRRIWNMMEQ</sequence>
<dbReference type="EMBL" id="AFHQ01000060">
    <property type="protein sequence ID" value="EGK56957.1"/>
    <property type="molecule type" value="Genomic_DNA"/>
</dbReference>
<dbReference type="Gene3D" id="3.40.50.970">
    <property type="match status" value="1"/>
</dbReference>
<evidence type="ECO:0000256" key="1">
    <source>
        <dbReference type="ARBA" id="ARBA00001964"/>
    </source>
</evidence>
<dbReference type="InterPro" id="IPR029061">
    <property type="entry name" value="THDP-binding"/>
</dbReference>
<protein>
    <submittedName>
        <fullName evidence="5">Transketolase</fullName>
        <ecNumber evidence="5">2.2.1.1</ecNumber>
    </submittedName>
</protein>
<comment type="caution">
    <text evidence="5">The sequence shown here is derived from an EMBL/GenBank/DDBJ whole genome shotgun (WGS) entry which is preliminary data.</text>
</comment>
<dbReference type="SUPFAM" id="SSF52518">
    <property type="entry name" value="Thiamin diphosphate-binding fold (THDP-binding)"/>
    <property type="match status" value="1"/>
</dbReference>
<dbReference type="SMART" id="SM00861">
    <property type="entry name" value="Transket_pyr"/>
    <property type="match status" value="1"/>
</dbReference>
<keyword evidence="6" id="KW-1185">Reference proteome</keyword>